<comment type="caution">
    <text evidence="5">The sequence shown here is derived from an EMBL/GenBank/DDBJ whole genome shotgun (WGS) entry which is preliminary data.</text>
</comment>
<dbReference type="GO" id="GO:0055085">
    <property type="term" value="P:transmembrane transport"/>
    <property type="evidence" value="ECO:0007669"/>
    <property type="project" value="UniProtKB-ARBA"/>
</dbReference>
<dbReference type="PANTHER" id="PTHR43776:SF8">
    <property type="entry name" value="ABC TRANSPORTER, ATP-BINDING PROTEIN"/>
    <property type="match status" value="1"/>
</dbReference>
<dbReference type="PROSITE" id="PS50893">
    <property type="entry name" value="ABC_TRANSPORTER_2"/>
    <property type="match status" value="1"/>
</dbReference>
<dbReference type="InterPro" id="IPR027417">
    <property type="entry name" value="P-loop_NTPase"/>
</dbReference>
<evidence type="ECO:0000313" key="6">
    <source>
        <dbReference type="Proteomes" id="UP000028547"/>
    </source>
</evidence>
<dbReference type="EMBL" id="JPMI01000423">
    <property type="protein sequence ID" value="KFA86870.1"/>
    <property type="molecule type" value="Genomic_DNA"/>
</dbReference>
<dbReference type="Pfam" id="PF00005">
    <property type="entry name" value="ABC_tran"/>
    <property type="match status" value="1"/>
</dbReference>
<dbReference type="Gene3D" id="3.40.50.300">
    <property type="entry name" value="P-loop containing nucleotide triphosphate hydrolases"/>
    <property type="match status" value="1"/>
</dbReference>
<dbReference type="RefSeq" id="WP_043414343.1">
    <property type="nucleotide sequence ID" value="NZ_JPMI01000423.1"/>
</dbReference>
<dbReference type="Proteomes" id="UP000028547">
    <property type="component" value="Unassembled WGS sequence"/>
</dbReference>
<organism evidence="5 6">
    <name type="scientific">Archangium violaceum Cb vi76</name>
    <dbReference type="NCBI Taxonomy" id="1406225"/>
    <lineage>
        <taxon>Bacteria</taxon>
        <taxon>Pseudomonadati</taxon>
        <taxon>Myxococcota</taxon>
        <taxon>Myxococcia</taxon>
        <taxon>Myxococcales</taxon>
        <taxon>Cystobacterineae</taxon>
        <taxon>Archangiaceae</taxon>
        <taxon>Archangium</taxon>
    </lineage>
</organism>
<feature type="domain" description="ABC transporter" evidence="4">
    <location>
        <begin position="6"/>
        <end position="256"/>
    </location>
</feature>
<dbReference type="AlphaFoldDB" id="A0A084SEI5"/>
<dbReference type="Pfam" id="PF08352">
    <property type="entry name" value="oligo_HPY"/>
    <property type="match status" value="1"/>
</dbReference>
<protein>
    <submittedName>
        <fullName evidence="5">Chemotaxis protein</fullName>
    </submittedName>
</protein>
<dbReference type="InterPro" id="IPR003439">
    <property type="entry name" value="ABC_transporter-like_ATP-bd"/>
</dbReference>
<evidence type="ECO:0000256" key="2">
    <source>
        <dbReference type="ARBA" id="ARBA00022741"/>
    </source>
</evidence>
<accession>A0A084SEI5</accession>
<keyword evidence="3" id="KW-0067">ATP-binding</keyword>
<reference evidence="5 6" key="1">
    <citation type="submission" date="2014-07" db="EMBL/GenBank/DDBJ databases">
        <title>Draft Genome Sequence of Gephyronic Acid Producer, Cystobacter violaceus Strain Cb vi76.</title>
        <authorList>
            <person name="Stevens D.C."/>
            <person name="Young J."/>
            <person name="Carmichael R."/>
            <person name="Tan J."/>
            <person name="Taylor R.E."/>
        </authorList>
    </citation>
    <scope>NUCLEOTIDE SEQUENCE [LARGE SCALE GENOMIC DNA]</scope>
    <source>
        <strain evidence="5 6">Cb vi76</strain>
    </source>
</reference>
<keyword evidence="2" id="KW-0547">Nucleotide-binding</keyword>
<dbReference type="GO" id="GO:0016887">
    <property type="term" value="F:ATP hydrolysis activity"/>
    <property type="evidence" value="ECO:0007669"/>
    <property type="project" value="InterPro"/>
</dbReference>
<name>A0A084SEI5_9BACT</name>
<dbReference type="NCBIfam" id="TIGR01727">
    <property type="entry name" value="oligo_HPY"/>
    <property type="match status" value="1"/>
</dbReference>
<dbReference type="PANTHER" id="PTHR43776">
    <property type="entry name" value="TRANSPORT ATP-BINDING PROTEIN"/>
    <property type="match status" value="1"/>
</dbReference>
<dbReference type="GO" id="GO:0005524">
    <property type="term" value="F:ATP binding"/>
    <property type="evidence" value="ECO:0007669"/>
    <property type="project" value="UniProtKB-KW"/>
</dbReference>
<dbReference type="InterPro" id="IPR003593">
    <property type="entry name" value="AAA+_ATPase"/>
</dbReference>
<dbReference type="CDD" id="cd03257">
    <property type="entry name" value="ABC_NikE_OppD_transporters"/>
    <property type="match status" value="1"/>
</dbReference>
<keyword evidence="1" id="KW-0813">Transport</keyword>
<dbReference type="PROSITE" id="PS00211">
    <property type="entry name" value="ABC_TRANSPORTER_1"/>
    <property type="match status" value="1"/>
</dbReference>
<evidence type="ECO:0000313" key="5">
    <source>
        <dbReference type="EMBL" id="KFA86870.1"/>
    </source>
</evidence>
<dbReference type="SMART" id="SM00382">
    <property type="entry name" value="AAA"/>
    <property type="match status" value="1"/>
</dbReference>
<gene>
    <name evidence="5" type="ORF">Q664_51760</name>
</gene>
<evidence type="ECO:0000259" key="4">
    <source>
        <dbReference type="PROSITE" id="PS50893"/>
    </source>
</evidence>
<dbReference type="GO" id="GO:0015833">
    <property type="term" value="P:peptide transport"/>
    <property type="evidence" value="ECO:0007669"/>
    <property type="project" value="InterPro"/>
</dbReference>
<dbReference type="InterPro" id="IPR050319">
    <property type="entry name" value="ABC_transp_ATP-bind"/>
</dbReference>
<dbReference type="InterPro" id="IPR017871">
    <property type="entry name" value="ABC_transporter-like_CS"/>
</dbReference>
<dbReference type="InterPro" id="IPR013563">
    <property type="entry name" value="Oligopep_ABC_C"/>
</dbReference>
<evidence type="ECO:0000256" key="1">
    <source>
        <dbReference type="ARBA" id="ARBA00022448"/>
    </source>
</evidence>
<sequence length="331" mass="35379">MSPPLLEVTGLSRSVQVGGFLSRSRRTLLNGVSFTLERGEILALVGESGSGKSTLARVLARLDAPDGGSLRLGGEDMLAAEKQGASLGYRGRVQMVFQDPFASLNPVHTVGYHLERPLLRHGRATRADLQARVHALLESVGLTPAESFARRFPHELSGGQRQRVAVARALAVEPDVIIADEPTSMLDVSTRREVLQLLRGLTKARGIGILFITHDLASARHLADRVMVLYAGSVVESGRTAEVLSAPRHPYTRLLRSAVPEGADFLRAPLPVKASTGPVPPNGCAFAPRCPHADARCHATRPPEHVSAADHLVRCHLEASKGVVDDAAVSS</sequence>
<proteinExistence type="predicted"/>
<evidence type="ECO:0000256" key="3">
    <source>
        <dbReference type="ARBA" id="ARBA00022840"/>
    </source>
</evidence>
<dbReference type="SUPFAM" id="SSF52540">
    <property type="entry name" value="P-loop containing nucleoside triphosphate hydrolases"/>
    <property type="match status" value="1"/>
</dbReference>